<evidence type="ECO:0000313" key="1">
    <source>
        <dbReference type="EMBL" id="RRT73810.1"/>
    </source>
</evidence>
<dbReference type="PANTHER" id="PTHR44303">
    <property type="entry name" value="DNAJ HOMOLOG SUBFAMILY C MEMBER 16"/>
    <property type="match status" value="1"/>
</dbReference>
<dbReference type="Proteomes" id="UP000287651">
    <property type="component" value="Unassembled WGS sequence"/>
</dbReference>
<dbReference type="PANTHER" id="PTHR44303:SF2">
    <property type="entry name" value="DNAJ HOMOLOG SUBFAMILY C MEMBER 16"/>
    <property type="match status" value="1"/>
</dbReference>
<accession>A0A427AC68</accession>
<evidence type="ECO:0000313" key="2">
    <source>
        <dbReference type="Proteomes" id="UP000287651"/>
    </source>
</evidence>
<name>A0A427AC68_ENSVE</name>
<organism evidence="1 2">
    <name type="scientific">Ensete ventricosum</name>
    <name type="common">Abyssinian banana</name>
    <name type="synonym">Musa ensete</name>
    <dbReference type="NCBI Taxonomy" id="4639"/>
    <lineage>
        <taxon>Eukaryota</taxon>
        <taxon>Viridiplantae</taxon>
        <taxon>Streptophyta</taxon>
        <taxon>Embryophyta</taxon>
        <taxon>Tracheophyta</taxon>
        <taxon>Spermatophyta</taxon>
        <taxon>Magnoliopsida</taxon>
        <taxon>Liliopsida</taxon>
        <taxon>Zingiberales</taxon>
        <taxon>Musaceae</taxon>
        <taxon>Ensete</taxon>
    </lineage>
</organism>
<gene>
    <name evidence="1" type="ORF">B296_00028684</name>
</gene>
<dbReference type="EMBL" id="AMZH03002978">
    <property type="protein sequence ID" value="RRT73810.1"/>
    <property type="molecule type" value="Genomic_DNA"/>
</dbReference>
<dbReference type="InterPro" id="IPR052448">
    <property type="entry name" value="DnaJ_C16_autophagy_reg"/>
</dbReference>
<dbReference type="AlphaFoldDB" id="A0A427AC68"/>
<proteinExistence type="predicted"/>
<sequence>MAIAAAKRYWLPLFLFALGFFFQLVVLPRSFPPFSELDPPVTTELVKVYSLGSPRCAQFIGAWKMIGTRFTSTHLGSLLEGVAQTGMVELDDVQLASYLAETKFTKQPYFRKGMDYYFYYWPFKKIITSMRIAKFIVTGGRHKVLAVLDS</sequence>
<comment type="caution">
    <text evidence="1">The sequence shown here is derived from an EMBL/GenBank/DDBJ whole genome shotgun (WGS) entry which is preliminary data.</text>
</comment>
<protein>
    <submittedName>
        <fullName evidence="1">Uncharacterized protein</fullName>
    </submittedName>
</protein>
<reference evidence="1 2" key="1">
    <citation type="journal article" date="2014" name="Agronomy (Basel)">
        <title>A Draft Genome Sequence for Ensete ventricosum, the Drought-Tolerant Tree Against Hunger.</title>
        <authorList>
            <person name="Harrison J."/>
            <person name="Moore K.A."/>
            <person name="Paszkiewicz K."/>
            <person name="Jones T."/>
            <person name="Grant M."/>
            <person name="Ambacheew D."/>
            <person name="Muzemil S."/>
            <person name="Studholme D.J."/>
        </authorList>
    </citation>
    <scope>NUCLEOTIDE SEQUENCE [LARGE SCALE GENOMIC DNA]</scope>
</reference>